<dbReference type="Gene3D" id="3.30.70.270">
    <property type="match status" value="1"/>
</dbReference>
<dbReference type="InterPro" id="IPR035965">
    <property type="entry name" value="PAS-like_dom_sf"/>
</dbReference>
<organism evidence="5 6">
    <name type="scientific">Uliginosibacterium sediminicola</name>
    <dbReference type="NCBI Taxonomy" id="2024550"/>
    <lineage>
        <taxon>Bacteria</taxon>
        <taxon>Pseudomonadati</taxon>
        <taxon>Pseudomonadota</taxon>
        <taxon>Betaproteobacteria</taxon>
        <taxon>Rhodocyclales</taxon>
        <taxon>Zoogloeaceae</taxon>
        <taxon>Uliginosibacterium</taxon>
    </lineage>
</organism>
<dbReference type="InterPro" id="IPR029787">
    <property type="entry name" value="Nucleotide_cyclase"/>
</dbReference>
<comment type="catalytic activity">
    <reaction evidence="2">
        <text>2 GTP = 3',3'-c-di-GMP + 2 diphosphate</text>
        <dbReference type="Rhea" id="RHEA:24898"/>
        <dbReference type="ChEBI" id="CHEBI:33019"/>
        <dbReference type="ChEBI" id="CHEBI:37565"/>
        <dbReference type="ChEBI" id="CHEBI:58805"/>
        <dbReference type="EC" id="2.7.7.65"/>
    </reaction>
</comment>
<keyword evidence="5" id="KW-0808">Transferase</keyword>
<evidence type="ECO:0000256" key="1">
    <source>
        <dbReference type="ARBA" id="ARBA00012528"/>
    </source>
</evidence>
<dbReference type="InterPro" id="IPR000014">
    <property type="entry name" value="PAS"/>
</dbReference>
<accession>A0ABU9YY32</accession>
<name>A0ABU9YY32_9RHOO</name>
<dbReference type="Pfam" id="PF00990">
    <property type="entry name" value="GGDEF"/>
    <property type="match status" value="1"/>
</dbReference>
<keyword evidence="6" id="KW-1185">Reference proteome</keyword>
<dbReference type="NCBIfam" id="TIGR00229">
    <property type="entry name" value="sensory_box"/>
    <property type="match status" value="1"/>
</dbReference>
<dbReference type="InterPro" id="IPR050469">
    <property type="entry name" value="Diguanylate_Cyclase"/>
</dbReference>
<feature type="domain" description="PAS" evidence="3">
    <location>
        <begin position="79"/>
        <end position="123"/>
    </location>
</feature>
<evidence type="ECO:0000256" key="2">
    <source>
        <dbReference type="ARBA" id="ARBA00034247"/>
    </source>
</evidence>
<dbReference type="EMBL" id="JBDIVE010000003">
    <property type="protein sequence ID" value="MEN3068392.1"/>
    <property type="molecule type" value="Genomic_DNA"/>
</dbReference>
<dbReference type="InterPro" id="IPR013656">
    <property type="entry name" value="PAS_4"/>
</dbReference>
<sequence>MMMIKRPHFRLLLGCTVTAAGGFGLGAMLYWLGAPVWLMLLTASVCSAVAGVLYRQGEAVPPEEADSRLLRERSQHEATRQFIQRVLDVIPMPIYVKDADSRILLINRAQAEYWGFAVDDLIGIQSFTMAEGINAVLTQAEDRAILAGEHIYKEEHLLPQRGHAEEFRVIAKTRCEGPQGEPVIVCARFDTTRWRLAEREVKQALEREVLLRRRNQEFIQRVINVIPDPFYIKDRHGRIVMVNEAFAREREMSCESLIGMPATKLDARPDLAADTAQEDEEVLRGAVIDKEQHYAHPRTGEERFRHVSKRSCDDIDGQPVIVVAHFNITRWKVAERKVARMAHEDELTGLPNRRRFLAEAERMMSSATRHGLPLALIMFDIDHFKKINDAHGHVVGDHVLRELARRVIDKLRTEDLPCRWGGEEFAVLLPNTLEAAAVAAAERLREAVAAAPMVVGELILKLSISGGIAQLQPGESLNEFMTRADAALYAAKHAGRNCFLPA</sequence>
<reference evidence="5 6" key="1">
    <citation type="journal article" date="2018" name="Int. J. Syst. Evol. Microbiol.">
        <title>Uliginosibacterium sediminicola sp. nov., isolated from freshwater sediment.</title>
        <authorList>
            <person name="Hwang W.M."/>
            <person name="Kim S.M."/>
            <person name="Kang K."/>
            <person name="Ahn T.Y."/>
        </authorList>
    </citation>
    <scope>NUCLEOTIDE SEQUENCE [LARGE SCALE GENOMIC DNA]</scope>
    <source>
        <strain evidence="5 6">M1-21</strain>
    </source>
</reference>
<dbReference type="SMART" id="SM00267">
    <property type="entry name" value="GGDEF"/>
    <property type="match status" value="1"/>
</dbReference>
<dbReference type="PROSITE" id="PS50112">
    <property type="entry name" value="PAS"/>
    <property type="match status" value="2"/>
</dbReference>
<dbReference type="SMART" id="SM00091">
    <property type="entry name" value="PAS"/>
    <property type="match status" value="2"/>
</dbReference>
<dbReference type="PANTHER" id="PTHR45138:SF9">
    <property type="entry name" value="DIGUANYLATE CYCLASE DGCM-RELATED"/>
    <property type="match status" value="1"/>
</dbReference>
<dbReference type="InterPro" id="IPR043128">
    <property type="entry name" value="Rev_trsase/Diguanyl_cyclase"/>
</dbReference>
<dbReference type="GO" id="GO:0052621">
    <property type="term" value="F:diguanylate cyclase activity"/>
    <property type="evidence" value="ECO:0007669"/>
    <property type="project" value="UniProtKB-EC"/>
</dbReference>
<dbReference type="PROSITE" id="PS50887">
    <property type="entry name" value="GGDEF"/>
    <property type="match status" value="1"/>
</dbReference>
<dbReference type="Proteomes" id="UP001410394">
    <property type="component" value="Unassembled WGS sequence"/>
</dbReference>
<dbReference type="InterPro" id="IPR000160">
    <property type="entry name" value="GGDEF_dom"/>
</dbReference>
<dbReference type="EC" id="2.7.7.65" evidence="1"/>
<dbReference type="SUPFAM" id="SSF55785">
    <property type="entry name" value="PYP-like sensor domain (PAS domain)"/>
    <property type="match status" value="2"/>
</dbReference>
<dbReference type="CDD" id="cd01949">
    <property type="entry name" value="GGDEF"/>
    <property type="match status" value="1"/>
</dbReference>
<dbReference type="NCBIfam" id="TIGR00254">
    <property type="entry name" value="GGDEF"/>
    <property type="match status" value="1"/>
</dbReference>
<feature type="domain" description="GGDEF" evidence="4">
    <location>
        <begin position="372"/>
        <end position="502"/>
    </location>
</feature>
<evidence type="ECO:0000259" key="3">
    <source>
        <dbReference type="PROSITE" id="PS50112"/>
    </source>
</evidence>
<dbReference type="Gene3D" id="3.30.450.20">
    <property type="entry name" value="PAS domain"/>
    <property type="match status" value="2"/>
</dbReference>
<dbReference type="SUPFAM" id="SSF55073">
    <property type="entry name" value="Nucleotide cyclase"/>
    <property type="match status" value="1"/>
</dbReference>
<feature type="domain" description="PAS" evidence="3">
    <location>
        <begin position="215"/>
        <end position="286"/>
    </location>
</feature>
<evidence type="ECO:0000259" key="4">
    <source>
        <dbReference type="PROSITE" id="PS50887"/>
    </source>
</evidence>
<evidence type="ECO:0000313" key="6">
    <source>
        <dbReference type="Proteomes" id="UP001410394"/>
    </source>
</evidence>
<protein>
    <recommendedName>
        <fullName evidence="1">diguanylate cyclase</fullName>
        <ecNumber evidence="1">2.7.7.65</ecNumber>
    </recommendedName>
</protein>
<keyword evidence="5" id="KW-0548">Nucleotidyltransferase</keyword>
<evidence type="ECO:0000313" key="5">
    <source>
        <dbReference type="EMBL" id="MEN3068392.1"/>
    </source>
</evidence>
<gene>
    <name evidence="5" type="ORF">ABDB84_07865</name>
</gene>
<dbReference type="RefSeq" id="WP_345919161.1">
    <property type="nucleotide sequence ID" value="NZ_JBDIVE010000003.1"/>
</dbReference>
<comment type="caution">
    <text evidence="5">The sequence shown here is derived from an EMBL/GenBank/DDBJ whole genome shotgun (WGS) entry which is preliminary data.</text>
</comment>
<dbReference type="Pfam" id="PF08448">
    <property type="entry name" value="PAS_4"/>
    <property type="match status" value="2"/>
</dbReference>
<proteinExistence type="predicted"/>
<dbReference type="PANTHER" id="PTHR45138">
    <property type="entry name" value="REGULATORY COMPONENTS OF SENSORY TRANSDUCTION SYSTEM"/>
    <property type="match status" value="1"/>
</dbReference>